<dbReference type="InterPro" id="IPR032675">
    <property type="entry name" value="LRR_dom_sf"/>
</dbReference>
<dbReference type="Gene3D" id="3.80.10.10">
    <property type="entry name" value="Ribonuclease Inhibitor"/>
    <property type="match status" value="1"/>
</dbReference>
<dbReference type="AlphaFoldDB" id="A0A9P5XL62"/>
<proteinExistence type="predicted"/>
<dbReference type="EMBL" id="MU151083">
    <property type="protein sequence ID" value="KAF9451550.1"/>
    <property type="molecule type" value="Genomic_DNA"/>
</dbReference>
<evidence type="ECO:0000313" key="2">
    <source>
        <dbReference type="Proteomes" id="UP000807342"/>
    </source>
</evidence>
<accession>A0A9P5XL62</accession>
<name>A0A9P5XL62_9AGAR</name>
<protein>
    <recommendedName>
        <fullName evidence="3">F-box domain-containing protein</fullName>
    </recommendedName>
</protein>
<sequence>MESSEPYLPQEIAELIIEFAGIDGWALLSLCLVSSRFLALSQRQLYRRIDFIDPGYWDGRPFEDIWKATVDRGTLFLKTITQHNTSLAQHIHTFNYHNHTRRDRAFWNLANKGLRIMSNLKVFTFTSLAPVEIPRLRTLLWKCRFKLEEFRWNDGEYVDPKGDLAHFLAFQPGLKVLSITLRDPLPSDTCPRLEKFIGYRQPMENILRGRFITRLEFIATAYWWDRSCSQSYDGIAKELSQLTSLIYGGSRIQRPDIRPVIPYLKSLQALHLIGYHCEWELNHLYKLDELRVFIWTSAYPEEEPHYPLKMQIALVPGWFGTMKNLQSVYINCCKGRHTPKNYLHWTSAGGDPVTTDPPKHIFDWPM</sequence>
<evidence type="ECO:0000313" key="1">
    <source>
        <dbReference type="EMBL" id="KAF9451550.1"/>
    </source>
</evidence>
<dbReference type="OrthoDB" id="3232239at2759"/>
<keyword evidence="2" id="KW-1185">Reference proteome</keyword>
<reference evidence="1" key="1">
    <citation type="submission" date="2020-11" db="EMBL/GenBank/DDBJ databases">
        <authorList>
            <consortium name="DOE Joint Genome Institute"/>
            <person name="Ahrendt S."/>
            <person name="Riley R."/>
            <person name="Andreopoulos W."/>
            <person name="Labutti K."/>
            <person name="Pangilinan J."/>
            <person name="Ruiz-Duenas F.J."/>
            <person name="Barrasa J.M."/>
            <person name="Sanchez-Garcia M."/>
            <person name="Camarero S."/>
            <person name="Miyauchi S."/>
            <person name="Serrano A."/>
            <person name="Linde D."/>
            <person name="Babiker R."/>
            <person name="Drula E."/>
            <person name="Ayuso-Fernandez I."/>
            <person name="Pacheco R."/>
            <person name="Padilla G."/>
            <person name="Ferreira P."/>
            <person name="Barriuso J."/>
            <person name="Kellner H."/>
            <person name="Castanera R."/>
            <person name="Alfaro M."/>
            <person name="Ramirez L."/>
            <person name="Pisabarro A.G."/>
            <person name="Kuo A."/>
            <person name="Tritt A."/>
            <person name="Lipzen A."/>
            <person name="He G."/>
            <person name="Yan M."/>
            <person name="Ng V."/>
            <person name="Cullen D."/>
            <person name="Martin F."/>
            <person name="Rosso M.-N."/>
            <person name="Henrissat B."/>
            <person name="Hibbett D."/>
            <person name="Martinez A.T."/>
            <person name="Grigoriev I.V."/>
        </authorList>
    </citation>
    <scope>NUCLEOTIDE SEQUENCE</scope>
    <source>
        <strain evidence="1">MF-IS2</strain>
    </source>
</reference>
<organism evidence="1 2">
    <name type="scientific">Macrolepiota fuliginosa MF-IS2</name>
    <dbReference type="NCBI Taxonomy" id="1400762"/>
    <lineage>
        <taxon>Eukaryota</taxon>
        <taxon>Fungi</taxon>
        <taxon>Dikarya</taxon>
        <taxon>Basidiomycota</taxon>
        <taxon>Agaricomycotina</taxon>
        <taxon>Agaricomycetes</taxon>
        <taxon>Agaricomycetidae</taxon>
        <taxon>Agaricales</taxon>
        <taxon>Agaricineae</taxon>
        <taxon>Agaricaceae</taxon>
        <taxon>Macrolepiota</taxon>
    </lineage>
</organism>
<gene>
    <name evidence="1" type="ORF">P691DRAFT_757147</name>
</gene>
<comment type="caution">
    <text evidence="1">The sequence shown here is derived from an EMBL/GenBank/DDBJ whole genome shotgun (WGS) entry which is preliminary data.</text>
</comment>
<dbReference type="Proteomes" id="UP000807342">
    <property type="component" value="Unassembled WGS sequence"/>
</dbReference>
<evidence type="ECO:0008006" key="3">
    <source>
        <dbReference type="Google" id="ProtNLM"/>
    </source>
</evidence>